<dbReference type="PROSITE" id="PS01271">
    <property type="entry name" value="NA_SULFATE"/>
    <property type="match status" value="1"/>
</dbReference>
<sequence>MADNDTAPGKPGSAAQSDVISHGHLAAAAAAGSPAPHHRRLGLFGGIAAFVVLIAIGPPEGMPPAAWNVLAVAALMACWWALEALPLAATALVPLVAFPLLDIQPIRPTAASYAHPLIFLFMGGFLVAQAMQRWDLHKRIALTIASRAGSEPTRLIAGFMVATAFLSMWVSNTATTIMMLPIAASVVSVVILNSPHATQSNAQRFGLATMLSIAYSASVGGIGTLVGTPPNALMAAFFEQEFGIEISFAAWMLLAMPLVVIMLPVIWLVMTRVVYPFDLGRSAEEAAHGQEEVRSQLAELGKMTTPEKRVGIVFATMAGLWLIRPLLDDLPFLSGLSDPGIAIAGALALFILPAGAQQTSSEEAPHSERLLSWAQARNISWDVLILFGGGLALAGAFSSTGLAAALGDSLGTLSWLPLFAFVAAVAAMVIFLTELTSNTATVAALLPVIAAIAAATGHPPMVLAAAAVMSASCAFMLPVATPPNAIVFASGYVTVPQMMRAGFALNIIGIVLIALLATFLAPLVLGS</sequence>
<feature type="transmembrane region" description="Helical" evidence="6">
    <location>
        <begin position="246"/>
        <end position="269"/>
    </location>
</feature>
<feature type="transmembrane region" description="Helical" evidence="6">
    <location>
        <begin position="439"/>
        <end position="456"/>
    </location>
</feature>
<keyword evidence="3 6" id="KW-0812">Transmembrane</keyword>
<feature type="transmembrane region" description="Helical" evidence="6">
    <location>
        <begin position="205"/>
        <end position="226"/>
    </location>
</feature>
<feature type="transmembrane region" description="Helical" evidence="6">
    <location>
        <begin position="310"/>
        <end position="327"/>
    </location>
</feature>
<dbReference type="OrthoDB" id="9766267at2"/>
<dbReference type="Proteomes" id="UP000470384">
    <property type="component" value="Unassembled WGS sequence"/>
</dbReference>
<evidence type="ECO:0000256" key="6">
    <source>
        <dbReference type="SAM" id="Phobius"/>
    </source>
</evidence>
<evidence type="ECO:0000256" key="1">
    <source>
        <dbReference type="ARBA" id="ARBA00004141"/>
    </source>
</evidence>
<dbReference type="Pfam" id="PF00939">
    <property type="entry name" value="Na_sulph_symp"/>
    <property type="match status" value="1"/>
</dbReference>
<dbReference type="CDD" id="cd01115">
    <property type="entry name" value="SLC13_permease"/>
    <property type="match status" value="1"/>
</dbReference>
<dbReference type="GO" id="GO:0005886">
    <property type="term" value="C:plasma membrane"/>
    <property type="evidence" value="ECO:0007669"/>
    <property type="project" value="TreeGrafter"/>
</dbReference>
<dbReference type="EMBL" id="WXYQ01000004">
    <property type="protein sequence ID" value="NBG94984.1"/>
    <property type="molecule type" value="Genomic_DNA"/>
</dbReference>
<evidence type="ECO:0000313" key="8">
    <source>
        <dbReference type="Proteomes" id="UP000470384"/>
    </source>
</evidence>
<dbReference type="RefSeq" id="WP_160587024.1">
    <property type="nucleotide sequence ID" value="NZ_BMHN01000001.1"/>
</dbReference>
<dbReference type="AlphaFoldDB" id="A0A845Q958"/>
<comment type="caution">
    <text evidence="7">The sequence shown here is derived from an EMBL/GenBank/DDBJ whole genome shotgun (WGS) entry which is preliminary data.</text>
</comment>
<feature type="transmembrane region" description="Helical" evidence="6">
    <location>
        <begin position="412"/>
        <end position="432"/>
    </location>
</feature>
<dbReference type="InterPro" id="IPR001898">
    <property type="entry name" value="SLC13A/DASS"/>
</dbReference>
<name>A0A845Q958_9HYPH</name>
<feature type="transmembrane region" description="Helical" evidence="6">
    <location>
        <begin position="501"/>
        <end position="525"/>
    </location>
</feature>
<comment type="subcellular location">
    <subcellularLocation>
        <location evidence="1">Membrane</location>
        <topology evidence="1">Multi-pass membrane protein</topology>
    </subcellularLocation>
</comment>
<evidence type="ECO:0000313" key="7">
    <source>
        <dbReference type="EMBL" id="NBG94984.1"/>
    </source>
</evidence>
<dbReference type="PANTHER" id="PTHR10283:SF82">
    <property type="entry name" value="SOLUTE CARRIER FAMILY 13 MEMBER 2"/>
    <property type="match status" value="1"/>
</dbReference>
<feature type="transmembrane region" description="Helical" evidence="6">
    <location>
        <begin position="89"/>
        <end position="107"/>
    </location>
</feature>
<evidence type="ECO:0000256" key="3">
    <source>
        <dbReference type="ARBA" id="ARBA00022692"/>
    </source>
</evidence>
<accession>A0A845Q958</accession>
<protein>
    <submittedName>
        <fullName evidence="7">Anion transporter</fullName>
    </submittedName>
</protein>
<keyword evidence="2" id="KW-0813">Transport</keyword>
<evidence type="ECO:0000256" key="5">
    <source>
        <dbReference type="ARBA" id="ARBA00023136"/>
    </source>
</evidence>
<keyword evidence="8" id="KW-1185">Reference proteome</keyword>
<feature type="transmembrane region" description="Helical" evidence="6">
    <location>
        <begin position="339"/>
        <end position="358"/>
    </location>
</feature>
<evidence type="ECO:0000256" key="2">
    <source>
        <dbReference type="ARBA" id="ARBA00022448"/>
    </source>
</evidence>
<organism evidence="7 8">
    <name type="scientific">Pyruvatibacter mobilis</name>
    <dbReference type="NCBI Taxonomy" id="1712261"/>
    <lineage>
        <taxon>Bacteria</taxon>
        <taxon>Pseudomonadati</taxon>
        <taxon>Pseudomonadota</taxon>
        <taxon>Alphaproteobacteria</taxon>
        <taxon>Hyphomicrobiales</taxon>
        <taxon>Parvibaculaceae</taxon>
        <taxon>Pyruvatibacter</taxon>
    </lineage>
</organism>
<reference evidence="7 8" key="1">
    <citation type="journal article" date="2016" name="Int. J. Syst. Evol. Microbiol.">
        <title>Pyruvatibacter mobilis gen. nov., sp. nov., a marine bacterium from the culture broth of Picochlorum sp. 122.</title>
        <authorList>
            <person name="Wang G."/>
            <person name="Tang M."/>
            <person name="Wu H."/>
            <person name="Dai S."/>
            <person name="Li T."/>
            <person name="Chen C."/>
            <person name="He H."/>
            <person name="Fan J."/>
            <person name="Xiang W."/>
            <person name="Li X."/>
        </authorList>
    </citation>
    <scope>NUCLEOTIDE SEQUENCE [LARGE SCALE GENOMIC DNA]</scope>
    <source>
        <strain evidence="7 8">GYP-11</strain>
    </source>
</reference>
<dbReference type="GeneID" id="300655898"/>
<gene>
    <name evidence="7" type="ORF">GTQ45_04490</name>
</gene>
<proteinExistence type="predicted"/>
<keyword evidence="4 6" id="KW-1133">Transmembrane helix</keyword>
<feature type="transmembrane region" description="Helical" evidence="6">
    <location>
        <begin position="176"/>
        <end position="193"/>
    </location>
</feature>
<feature type="transmembrane region" description="Helical" evidence="6">
    <location>
        <begin position="379"/>
        <end position="406"/>
    </location>
</feature>
<dbReference type="GO" id="GO:0015141">
    <property type="term" value="F:succinate transmembrane transporter activity"/>
    <property type="evidence" value="ECO:0007669"/>
    <property type="project" value="UniProtKB-ARBA"/>
</dbReference>
<dbReference type="PANTHER" id="PTHR10283">
    <property type="entry name" value="SOLUTE CARRIER FAMILY 13 MEMBER"/>
    <property type="match status" value="1"/>
</dbReference>
<feature type="transmembrane region" description="Helical" evidence="6">
    <location>
        <begin position="41"/>
        <end position="59"/>
    </location>
</feature>
<feature type="transmembrane region" description="Helical" evidence="6">
    <location>
        <begin position="113"/>
        <end position="131"/>
    </location>
</feature>
<keyword evidence="5 6" id="KW-0472">Membrane</keyword>
<evidence type="ECO:0000256" key="4">
    <source>
        <dbReference type="ARBA" id="ARBA00022989"/>
    </source>
</evidence>
<dbReference type="InterPro" id="IPR031312">
    <property type="entry name" value="Na/sul_symport_CS"/>
</dbReference>